<comment type="similarity">
    <text evidence="1 4">Belongs to the bacterial ribosomal protein bL35 family.</text>
</comment>
<evidence type="ECO:0000313" key="6">
    <source>
        <dbReference type="EMBL" id="AOM66237.1"/>
    </source>
</evidence>
<sequence length="65" mass="7701">MPKIKTSRAIAKRFKMTKTTKLLRKKSGKSHLLEKKNRNRKRHLSKSALVNVNDIDRIMLRLPYL</sequence>
<dbReference type="InterPro" id="IPR021137">
    <property type="entry name" value="Ribosomal_bL35-like"/>
</dbReference>
<dbReference type="InterPro" id="IPR001706">
    <property type="entry name" value="Ribosomal_bL35"/>
</dbReference>
<keyword evidence="7" id="KW-0150">Chloroplast</keyword>
<name>A0A1C9CCZ8_9RHOD</name>
<dbReference type="InterPro" id="IPR018265">
    <property type="entry name" value="Ribosomal_bL35_CS"/>
</dbReference>
<dbReference type="GeneID" id="29073307"/>
<dbReference type="HAMAP" id="MF_00514">
    <property type="entry name" value="Ribosomal_bL35"/>
    <property type="match status" value="1"/>
</dbReference>
<dbReference type="PRINTS" id="PR00064">
    <property type="entry name" value="RIBOSOMALL35"/>
</dbReference>
<dbReference type="RefSeq" id="YP_009296894.1">
    <property type="nucleotide sequence ID" value="NC_031173.1"/>
</dbReference>
<proteinExistence type="inferred from homology"/>
<reference evidence="6" key="1">
    <citation type="journal article" date="2016" name="BMC Biol.">
        <title>Parallel evolution of highly conserved plastid genome architecture in red seaweeds and seed plants.</title>
        <authorList>
            <person name="Lee J."/>
            <person name="Cho C.H."/>
            <person name="Park S.I."/>
            <person name="Choi J.W."/>
            <person name="Song H.S."/>
            <person name="West J.A."/>
            <person name="Bhattacharya D."/>
            <person name="Yoon H.S."/>
        </authorList>
    </citation>
    <scope>NUCLEOTIDE SEQUENCE</scope>
</reference>
<dbReference type="EMBL" id="KX284718">
    <property type="protein sequence ID" value="AOM66237.1"/>
    <property type="molecule type" value="Genomic_DNA"/>
</dbReference>
<dbReference type="EMBL" id="KY709207">
    <property type="protein sequence ID" value="ARO90401.1"/>
    <property type="molecule type" value="Genomic_DNA"/>
</dbReference>
<keyword evidence="3 4" id="KW-0687">Ribonucleoprotein</keyword>
<dbReference type="Gene3D" id="4.10.410.60">
    <property type="match status" value="1"/>
</dbReference>
<protein>
    <recommendedName>
        <fullName evidence="4">50S ribosomal protein L35</fullName>
    </recommendedName>
</protein>
<dbReference type="GO" id="GO:0006412">
    <property type="term" value="P:translation"/>
    <property type="evidence" value="ECO:0007669"/>
    <property type="project" value="InterPro"/>
</dbReference>
<keyword evidence="2 4" id="KW-0689">Ribosomal protein</keyword>
<dbReference type="Pfam" id="PF01632">
    <property type="entry name" value="Ribosomal_L35p"/>
    <property type="match status" value="1"/>
</dbReference>
<reference evidence="7" key="2">
    <citation type="submission" date="2017-03" db="EMBL/GenBank/DDBJ databases">
        <title>The new red algal subphylum Proteorhodophytina comprises the largest and most divergent plastid genomes known.</title>
        <authorList>
            <person name="Munoz-Gomez S.A."/>
            <person name="Mejia-Franco F.G."/>
            <person name="Durnin K."/>
            <person name="Morgan C."/>
            <person name="Grisdale C.J."/>
            <person name="Archibald J.M."/>
            <person name="Slamovits C.H."/>
        </authorList>
    </citation>
    <scope>NUCLEOTIDE SEQUENCE</scope>
    <source>
        <strain evidence="7">UTEX LB2854</strain>
    </source>
</reference>
<dbReference type="SUPFAM" id="SSF143034">
    <property type="entry name" value="L35p-like"/>
    <property type="match status" value="1"/>
</dbReference>
<dbReference type="GO" id="GO:0022625">
    <property type="term" value="C:cytosolic large ribosomal subunit"/>
    <property type="evidence" value="ECO:0007669"/>
    <property type="project" value="TreeGrafter"/>
</dbReference>
<dbReference type="NCBIfam" id="TIGR00001">
    <property type="entry name" value="rpmI_bact"/>
    <property type="match status" value="1"/>
</dbReference>
<dbReference type="PROSITE" id="PS00936">
    <property type="entry name" value="RIBOSOMAL_L35"/>
    <property type="match status" value="1"/>
</dbReference>
<dbReference type="InterPro" id="IPR037229">
    <property type="entry name" value="Ribosomal_bL35_sf"/>
</dbReference>
<feature type="region of interest" description="Disordered" evidence="5">
    <location>
        <begin position="22"/>
        <end position="41"/>
    </location>
</feature>
<dbReference type="AlphaFoldDB" id="A0A1C9CCZ8"/>
<gene>
    <name evidence="6" type="primary">rpl35</name>
    <name evidence="6" type="ORF">Bangp_155</name>
</gene>
<evidence type="ECO:0000256" key="4">
    <source>
        <dbReference type="RuleBase" id="RU000568"/>
    </source>
</evidence>
<accession>A0A1C9CCZ8</accession>
<geneLocation type="plastid" evidence="6"/>
<dbReference type="GO" id="GO:0003735">
    <property type="term" value="F:structural constituent of ribosome"/>
    <property type="evidence" value="ECO:0007669"/>
    <property type="project" value="InterPro"/>
</dbReference>
<keyword evidence="6" id="KW-0934">Plastid</keyword>
<evidence type="ECO:0000256" key="1">
    <source>
        <dbReference type="ARBA" id="ARBA00006598"/>
    </source>
</evidence>
<organism evidence="6">
    <name type="scientific">Bangiopsis subsimplex</name>
    <dbReference type="NCBI Taxonomy" id="139980"/>
    <lineage>
        <taxon>Eukaryota</taxon>
        <taxon>Rhodophyta</taxon>
        <taxon>Stylonematophyceae</taxon>
        <taxon>Stylonematales</taxon>
        <taxon>Stylonemataceae</taxon>
        <taxon>Bangiopsis</taxon>
    </lineage>
</organism>
<dbReference type="FunFam" id="4.10.410.60:FF:000001">
    <property type="entry name" value="50S ribosomal protein L35"/>
    <property type="match status" value="1"/>
</dbReference>
<dbReference type="PANTHER" id="PTHR33343">
    <property type="entry name" value="54S RIBOSOMAL PROTEIN BL35M"/>
    <property type="match status" value="1"/>
</dbReference>
<evidence type="ECO:0000256" key="3">
    <source>
        <dbReference type="ARBA" id="ARBA00023274"/>
    </source>
</evidence>
<evidence type="ECO:0000313" key="7">
    <source>
        <dbReference type="EMBL" id="ARO90401.1"/>
    </source>
</evidence>
<evidence type="ECO:0000256" key="5">
    <source>
        <dbReference type="SAM" id="MobiDB-lite"/>
    </source>
</evidence>
<evidence type="ECO:0000256" key="2">
    <source>
        <dbReference type="ARBA" id="ARBA00022980"/>
    </source>
</evidence>
<dbReference type="PANTHER" id="PTHR33343:SF1">
    <property type="entry name" value="LARGE RIBOSOMAL SUBUNIT PROTEIN BL35M"/>
    <property type="match status" value="1"/>
</dbReference>